<dbReference type="SUPFAM" id="SSF52038">
    <property type="entry name" value="Barstar-related"/>
    <property type="match status" value="1"/>
</dbReference>
<reference evidence="3 4" key="1">
    <citation type="submission" date="2022-06" db="EMBL/GenBank/DDBJ databases">
        <title>Isolation of gut microbiota from human fecal samples.</title>
        <authorList>
            <person name="Pamer E.G."/>
            <person name="Barat B."/>
            <person name="Waligurski E."/>
            <person name="Medina S."/>
            <person name="Paddock L."/>
            <person name="Mostad J."/>
        </authorList>
    </citation>
    <scope>NUCLEOTIDE SEQUENCE [LARGE SCALE GENOMIC DNA]</scope>
    <source>
        <strain evidence="3 4">SL.3.17</strain>
    </source>
</reference>
<accession>A0ABT1RJ63</accession>
<dbReference type="RefSeq" id="WP_256130425.1">
    <property type="nucleotide sequence ID" value="NZ_JANFXK010000001.1"/>
</dbReference>
<keyword evidence="4" id="KW-1185">Reference proteome</keyword>
<dbReference type="EMBL" id="JANFXK010000001">
    <property type="protein sequence ID" value="MCQ4635227.1"/>
    <property type="molecule type" value="Genomic_DNA"/>
</dbReference>
<name>A0ABT1RJ63_9FIRM</name>
<feature type="domain" description="Barstar (barnase inhibitor)" evidence="2">
    <location>
        <begin position="12"/>
        <end position="69"/>
    </location>
</feature>
<evidence type="ECO:0000259" key="2">
    <source>
        <dbReference type="Pfam" id="PF01337"/>
    </source>
</evidence>
<evidence type="ECO:0000313" key="4">
    <source>
        <dbReference type="Proteomes" id="UP001524502"/>
    </source>
</evidence>
<protein>
    <submittedName>
        <fullName evidence="3">Barstar family protein</fullName>
    </submittedName>
</protein>
<dbReference type="Pfam" id="PF01337">
    <property type="entry name" value="Barstar"/>
    <property type="match status" value="1"/>
</dbReference>
<comment type="similarity">
    <text evidence="1">Belongs to the barstar family.</text>
</comment>
<organism evidence="3 4">
    <name type="scientific">Anaerovorax odorimutans</name>
    <dbReference type="NCBI Taxonomy" id="109327"/>
    <lineage>
        <taxon>Bacteria</taxon>
        <taxon>Bacillati</taxon>
        <taxon>Bacillota</taxon>
        <taxon>Clostridia</taxon>
        <taxon>Peptostreptococcales</taxon>
        <taxon>Anaerovoracaceae</taxon>
        <taxon>Anaerovorax</taxon>
    </lineage>
</organism>
<dbReference type="Gene3D" id="3.30.370.10">
    <property type="entry name" value="Barstar-like"/>
    <property type="match status" value="1"/>
</dbReference>
<dbReference type="Proteomes" id="UP001524502">
    <property type="component" value="Unassembled WGS sequence"/>
</dbReference>
<sequence>MREIYLEGKELVGEFHQYLKKALDLPDYYGCNLDALYDCLTDIGQESRIYIKGSQLVGQELLAVFREAAQENEYLLLELR</sequence>
<evidence type="ECO:0000313" key="3">
    <source>
        <dbReference type="EMBL" id="MCQ4635227.1"/>
    </source>
</evidence>
<evidence type="ECO:0000256" key="1">
    <source>
        <dbReference type="ARBA" id="ARBA00006845"/>
    </source>
</evidence>
<dbReference type="InterPro" id="IPR035905">
    <property type="entry name" value="Barstar-like_sf"/>
</dbReference>
<proteinExistence type="inferred from homology"/>
<gene>
    <name evidence="3" type="ORF">NE619_00580</name>
</gene>
<dbReference type="InterPro" id="IPR000468">
    <property type="entry name" value="Barstar"/>
</dbReference>
<comment type="caution">
    <text evidence="3">The sequence shown here is derived from an EMBL/GenBank/DDBJ whole genome shotgun (WGS) entry which is preliminary data.</text>
</comment>